<evidence type="ECO:0000256" key="3">
    <source>
        <dbReference type="ARBA" id="ARBA00020058"/>
    </source>
</evidence>
<dbReference type="PANTHER" id="PTHR12789">
    <property type="entry name" value="DENSITY-REGULATED PROTEIN HOMOLOG"/>
    <property type="match status" value="1"/>
</dbReference>
<proteinExistence type="inferred from homology"/>
<name>S9W2A4_SCHCR</name>
<evidence type="ECO:0000313" key="8">
    <source>
        <dbReference type="Proteomes" id="UP000015464"/>
    </source>
</evidence>
<dbReference type="AlphaFoldDB" id="S9W2A4"/>
<dbReference type="GO" id="GO:0005840">
    <property type="term" value="C:ribosome"/>
    <property type="evidence" value="ECO:0007669"/>
    <property type="project" value="UniProtKB-KW"/>
</dbReference>
<comment type="subcellular location">
    <subcellularLocation>
        <location evidence="4">Cytoplasm</location>
    </subcellularLocation>
</comment>
<keyword evidence="4" id="KW-0687">Ribonucleoprotein</keyword>
<accession>S9W2A4</accession>
<dbReference type="RefSeq" id="XP_013022384.1">
    <property type="nucleotide sequence ID" value="XM_013166930.1"/>
</dbReference>
<dbReference type="GO" id="GO:0002188">
    <property type="term" value="P:translation reinitiation"/>
    <property type="evidence" value="ECO:0007669"/>
    <property type="project" value="TreeGrafter"/>
</dbReference>
<dbReference type="GO" id="GO:1990904">
    <property type="term" value="C:ribonucleoprotein complex"/>
    <property type="evidence" value="ECO:0007669"/>
    <property type="project" value="UniProtKB-KW"/>
</dbReference>
<evidence type="ECO:0000256" key="4">
    <source>
        <dbReference type="RuleBase" id="RU361273"/>
    </source>
</evidence>
<dbReference type="Gene3D" id="3.30.780.10">
    <property type="entry name" value="SUI1-like domain"/>
    <property type="match status" value="1"/>
</dbReference>
<dbReference type="GO" id="GO:0001731">
    <property type="term" value="P:formation of translation preinitiation complex"/>
    <property type="evidence" value="ECO:0007669"/>
    <property type="project" value="TreeGrafter"/>
</dbReference>
<feature type="domain" description="SUI1" evidence="6">
    <location>
        <begin position="98"/>
        <end position="169"/>
    </location>
</feature>
<dbReference type="Pfam" id="PF21023">
    <property type="entry name" value="DENR_N"/>
    <property type="match status" value="1"/>
</dbReference>
<evidence type="ECO:0000256" key="2">
    <source>
        <dbReference type="ARBA" id="ARBA00011742"/>
    </source>
</evidence>
<evidence type="ECO:0000259" key="6">
    <source>
        <dbReference type="PROSITE" id="PS50296"/>
    </source>
</evidence>
<dbReference type="InterPro" id="IPR036877">
    <property type="entry name" value="SUI1_dom_sf"/>
</dbReference>
<dbReference type="OMA" id="EVFEIDM"/>
<dbReference type="CDD" id="cd11607">
    <property type="entry name" value="DENR_C"/>
    <property type="match status" value="1"/>
</dbReference>
<protein>
    <recommendedName>
        <fullName evidence="3 4">Translation machinery-associated protein 22</fullName>
    </recommendedName>
</protein>
<dbReference type="PANTHER" id="PTHR12789:SF0">
    <property type="entry name" value="DENSITY-REGULATED PROTEIN"/>
    <property type="match status" value="1"/>
</dbReference>
<dbReference type="NCBIfam" id="TIGR01159">
    <property type="entry name" value="DRP1"/>
    <property type="match status" value="1"/>
</dbReference>
<dbReference type="HOGENOM" id="CLU_073511_0_1_1"/>
<comment type="subunit">
    <text evidence="2 4">Interacts with the 40S ribosomal subunit.</text>
</comment>
<dbReference type="GO" id="GO:0032790">
    <property type="term" value="P:ribosome disassembly"/>
    <property type="evidence" value="ECO:0007669"/>
    <property type="project" value="EnsemblFungi"/>
</dbReference>
<feature type="compositionally biased region" description="Basic and acidic residues" evidence="5">
    <location>
        <begin position="79"/>
        <end position="91"/>
    </location>
</feature>
<keyword evidence="4" id="KW-0963">Cytoplasm</keyword>
<keyword evidence="4" id="KW-0689">Ribosomal protein</keyword>
<dbReference type="OrthoDB" id="277199at2759"/>
<dbReference type="EMBL" id="KE546989">
    <property type="protein sequence ID" value="EPY52504.1"/>
    <property type="molecule type" value="Genomic_DNA"/>
</dbReference>
<dbReference type="PROSITE" id="PS50296">
    <property type="entry name" value="SUI1"/>
    <property type="match status" value="1"/>
</dbReference>
<dbReference type="GO" id="GO:0005737">
    <property type="term" value="C:cytoplasm"/>
    <property type="evidence" value="ECO:0007669"/>
    <property type="project" value="UniProtKB-SubCell"/>
</dbReference>
<organism evidence="7 8">
    <name type="scientific">Schizosaccharomyces cryophilus (strain OY26 / ATCC MYA-4695 / CBS 11777 / NBRC 106824 / NRRL Y48691)</name>
    <name type="common">Fission yeast</name>
    <dbReference type="NCBI Taxonomy" id="653667"/>
    <lineage>
        <taxon>Eukaryota</taxon>
        <taxon>Fungi</taxon>
        <taxon>Dikarya</taxon>
        <taxon>Ascomycota</taxon>
        <taxon>Taphrinomycotina</taxon>
        <taxon>Schizosaccharomycetes</taxon>
        <taxon>Schizosaccharomycetales</taxon>
        <taxon>Schizosaccharomycetaceae</taxon>
        <taxon>Schizosaccharomyces</taxon>
    </lineage>
</organism>
<reference evidence="7 8" key="1">
    <citation type="journal article" date="2011" name="Science">
        <title>Comparative functional genomics of the fission yeasts.</title>
        <authorList>
            <person name="Rhind N."/>
            <person name="Chen Z."/>
            <person name="Yassour M."/>
            <person name="Thompson D.A."/>
            <person name="Haas B.J."/>
            <person name="Habib N."/>
            <person name="Wapinski I."/>
            <person name="Roy S."/>
            <person name="Lin M.F."/>
            <person name="Heiman D.I."/>
            <person name="Young S.K."/>
            <person name="Furuya K."/>
            <person name="Guo Y."/>
            <person name="Pidoux A."/>
            <person name="Chen H.M."/>
            <person name="Robbertse B."/>
            <person name="Goldberg J.M."/>
            <person name="Aoki K."/>
            <person name="Bayne E.H."/>
            <person name="Berlin A.M."/>
            <person name="Desjardins C.A."/>
            <person name="Dobbs E."/>
            <person name="Dukaj L."/>
            <person name="Fan L."/>
            <person name="FitzGerald M.G."/>
            <person name="French C."/>
            <person name="Gujja S."/>
            <person name="Hansen K."/>
            <person name="Keifenheim D."/>
            <person name="Levin J.Z."/>
            <person name="Mosher R.A."/>
            <person name="Mueller C.A."/>
            <person name="Pfiffner J."/>
            <person name="Priest M."/>
            <person name="Russ C."/>
            <person name="Smialowska A."/>
            <person name="Swoboda P."/>
            <person name="Sykes S.M."/>
            <person name="Vaughn M."/>
            <person name="Vengrova S."/>
            <person name="Yoder R."/>
            <person name="Zeng Q."/>
            <person name="Allshire R."/>
            <person name="Baulcombe D."/>
            <person name="Birren B.W."/>
            <person name="Brown W."/>
            <person name="Ekwall K."/>
            <person name="Kellis M."/>
            <person name="Leatherwood J."/>
            <person name="Levin H."/>
            <person name="Margalit H."/>
            <person name="Martienssen R."/>
            <person name="Nieduszynski C.A."/>
            <person name="Spatafora J.W."/>
            <person name="Friedman N."/>
            <person name="Dalgaard J.Z."/>
            <person name="Baumann P."/>
            <person name="Niki H."/>
            <person name="Regev A."/>
            <person name="Nusbaum C."/>
        </authorList>
    </citation>
    <scope>NUCLEOTIDE SEQUENCE [LARGE SCALE GENOMIC DNA]</scope>
    <source>
        <strain evidence="8">OY26 / ATCC MYA-4695 / CBS 11777 / NBRC 106824 / NRRL Y48691</strain>
    </source>
</reference>
<dbReference type="SUPFAM" id="SSF55159">
    <property type="entry name" value="eIF1-like"/>
    <property type="match status" value="1"/>
</dbReference>
<dbReference type="GO" id="GO:0003729">
    <property type="term" value="F:mRNA binding"/>
    <property type="evidence" value="ECO:0007669"/>
    <property type="project" value="TreeGrafter"/>
</dbReference>
<gene>
    <name evidence="7" type="ORF">SPOG_01826</name>
</gene>
<keyword evidence="7" id="KW-0396">Initiation factor</keyword>
<comment type="similarity">
    <text evidence="1 4">Belongs to the DENR family.</text>
</comment>
<dbReference type="GO" id="GO:0000184">
    <property type="term" value="P:nuclear-transcribed mRNA catabolic process, nonsense-mediated decay"/>
    <property type="evidence" value="ECO:0007669"/>
    <property type="project" value="EnsemblFungi"/>
</dbReference>
<dbReference type="GO" id="GO:0003743">
    <property type="term" value="F:translation initiation factor activity"/>
    <property type="evidence" value="ECO:0007669"/>
    <property type="project" value="UniProtKB-KW"/>
</dbReference>
<dbReference type="InterPro" id="IPR050318">
    <property type="entry name" value="DENR/SUI1_TIF"/>
</dbReference>
<dbReference type="eggNOG" id="KOG3239">
    <property type="taxonomic scope" value="Eukaryota"/>
</dbReference>
<evidence type="ECO:0000313" key="7">
    <source>
        <dbReference type="EMBL" id="EPY52504.1"/>
    </source>
</evidence>
<evidence type="ECO:0000256" key="1">
    <source>
        <dbReference type="ARBA" id="ARBA00007514"/>
    </source>
</evidence>
<dbReference type="Pfam" id="PF01253">
    <property type="entry name" value="SUI1"/>
    <property type="match status" value="1"/>
</dbReference>
<comment type="domain">
    <text evidence="4">The SUI1 domain may be involved in RNA binding.</text>
</comment>
<dbReference type="InterPro" id="IPR005873">
    <property type="entry name" value="DENR_eukaryotes"/>
</dbReference>
<sequence length="188" mass="21503">MAEVQTPKITSFLYCEVCTLPVEYCEFSGTLKKCKAWLKSAHEDVYQKLYAESELASDMDKSLKVAGEEDTEGEQPTKLTKEERRFEREEAKRMSSKVYIKTIERTKRKRVTTVQGLDAFNIETKKAAKMLANKFATGASVTKTADKKDEIVIQGDLGYDIFDYIAEKFKEIPEDNIVVVEDTKSKRK</sequence>
<dbReference type="InterPro" id="IPR046447">
    <property type="entry name" value="DENR_C"/>
</dbReference>
<dbReference type="InterPro" id="IPR048517">
    <property type="entry name" value="DENR_N"/>
</dbReference>
<evidence type="ECO:0000256" key="5">
    <source>
        <dbReference type="SAM" id="MobiDB-lite"/>
    </source>
</evidence>
<dbReference type="Proteomes" id="UP000015464">
    <property type="component" value="Unassembled WGS sequence"/>
</dbReference>
<feature type="region of interest" description="Disordered" evidence="5">
    <location>
        <begin position="61"/>
        <end position="91"/>
    </location>
</feature>
<dbReference type="GeneID" id="25036152"/>
<keyword evidence="7" id="KW-0648">Protein biosynthesis</keyword>
<dbReference type="STRING" id="653667.S9W2A4"/>
<keyword evidence="8" id="KW-1185">Reference proteome</keyword>
<dbReference type="InterPro" id="IPR001950">
    <property type="entry name" value="SUI1"/>
</dbReference>